<proteinExistence type="predicted"/>
<dbReference type="AlphaFoldDB" id="A0A444W6K8"/>
<organism evidence="1 2">
    <name type="scientific">Flavobacterium beibuense</name>
    <dbReference type="NCBI Taxonomy" id="657326"/>
    <lineage>
        <taxon>Bacteria</taxon>
        <taxon>Pseudomonadati</taxon>
        <taxon>Bacteroidota</taxon>
        <taxon>Flavobacteriia</taxon>
        <taxon>Flavobacteriales</taxon>
        <taxon>Flavobacteriaceae</taxon>
        <taxon>Flavobacterium</taxon>
    </lineage>
</organism>
<evidence type="ECO:0000313" key="1">
    <source>
        <dbReference type="EMBL" id="RYJ41382.1"/>
    </source>
</evidence>
<dbReference type="EMBL" id="JUIW01000011">
    <property type="protein sequence ID" value="RYJ41382.1"/>
    <property type="molecule type" value="Genomic_DNA"/>
</dbReference>
<name>A0A444W6K8_9FLAO</name>
<accession>A0A444W6K8</accession>
<gene>
    <name evidence="1" type="ORF">NU09_3125</name>
</gene>
<dbReference type="Proteomes" id="UP000289775">
    <property type="component" value="Unassembled WGS sequence"/>
</dbReference>
<keyword evidence="2" id="KW-1185">Reference proteome</keyword>
<comment type="caution">
    <text evidence="1">The sequence shown here is derived from an EMBL/GenBank/DDBJ whole genome shotgun (WGS) entry which is preliminary data.</text>
</comment>
<evidence type="ECO:0000313" key="2">
    <source>
        <dbReference type="Proteomes" id="UP000289775"/>
    </source>
</evidence>
<sequence>MGFYFLYPETFFCILCTQTKQLINHEKNTYAGFVQLIRNRF</sequence>
<reference evidence="1 2" key="1">
    <citation type="submission" date="2014-12" db="EMBL/GenBank/DDBJ databases">
        <title>Genome sequence of Flavobacterium beibuense RSKm HC5.</title>
        <authorList>
            <person name="Kim J.F."/>
            <person name="Song J.Y."/>
            <person name="Kwak M.-J."/>
            <person name="Lee S.-W."/>
        </authorList>
    </citation>
    <scope>NUCLEOTIDE SEQUENCE [LARGE SCALE GENOMIC DNA]</scope>
    <source>
        <strain evidence="1 2">RSKm HC5</strain>
    </source>
</reference>
<protein>
    <submittedName>
        <fullName evidence="1">Uncharacterized protein</fullName>
    </submittedName>
</protein>